<dbReference type="EMBL" id="JACHHZ010000004">
    <property type="protein sequence ID" value="MBB6094999.1"/>
    <property type="molecule type" value="Genomic_DNA"/>
</dbReference>
<comment type="caution">
    <text evidence="1">The sequence shown here is derived from an EMBL/GenBank/DDBJ whole genome shotgun (WGS) entry which is preliminary data.</text>
</comment>
<dbReference type="AlphaFoldDB" id="A0A841HRR9"/>
<evidence type="ECO:0000313" key="1">
    <source>
        <dbReference type="EMBL" id="MBB6094999.1"/>
    </source>
</evidence>
<dbReference type="Proteomes" id="UP000588068">
    <property type="component" value="Unassembled WGS sequence"/>
</dbReference>
<evidence type="ECO:0008006" key="3">
    <source>
        <dbReference type="Google" id="ProtNLM"/>
    </source>
</evidence>
<organism evidence="1 2">
    <name type="scientific">Povalibacter uvarum</name>
    <dbReference type="NCBI Taxonomy" id="732238"/>
    <lineage>
        <taxon>Bacteria</taxon>
        <taxon>Pseudomonadati</taxon>
        <taxon>Pseudomonadota</taxon>
        <taxon>Gammaproteobacteria</taxon>
        <taxon>Steroidobacterales</taxon>
        <taxon>Steroidobacteraceae</taxon>
        <taxon>Povalibacter</taxon>
    </lineage>
</organism>
<keyword evidence="2" id="KW-1185">Reference proteome</keyword>
<dbReference type="RefSeq" id="WP_184334371.1">
    <property type="nucleotide sequence ID" value="NZ_JACHHZ010000004.1"/>
</dbReference>
<reference evidence="1 2" key="1">
    <citation type="submission" date="2020-08" db="EMBL/GenBank/DDBJ databases">
        <title>Genomic Encyclopedia of Type Strains, Phase IV (KMG-IV): sequencing the most valuable type-strain genomes for metagenomic binning, comparative biology and taxonomic classification.</title>
        <authorList>
            <person name="Goeker M."/>
        </authorList>
    </citation>
    <scope>NUCLEOTIDE SEQUENCE [LARGE SCALE GENOMIC DNA]</scope>
    <source>
        <strain evidence="1 2">DSM 26723</strain>
    </source>
</reference>
<evidence type="ECO:0000313" key="2">
    <source>
        <dbReference type="Proteomes" id="UP000588068"/>
    </source>
</evidence>
<proteinExistence type="predicted"/>
<name>A0A841HRR9_9GAMM</name>
<sequence>MAVALAGAAAVLVTIILPAEYNIDPTRIGGALGLTALNAPARTVQVANVVGGNEKYREVAIPDFGQPVPLPNPDVFQKRTAAANSETLTITLQPGQQTELKTLLKTSQMLLFSWQAEGGQVYTDFHGHEPGAGDDFWVRYEEQQAGTEGRGSLVAPFEGEHGWFWLNISETPVTIKLSVNGYYEKMINYGISGGTPSGGK</sequence>
<accession>A0A841HRR9</accession>
<protein>
    <recommendedName>
        <fullName evidence="3">Transmembrane anchor protein</fullName>
    </recommendedName>
</protein>
<gene>
    <name evidence="1" type="ORF">HNQ60_003886</name>
</gene>